<evidence type="ECO:0000313" key="4">
    <source>
        <dbReference type="Proteomes" id="UP000247454"/>
    </source>
</evidence>
<dbReference type="OrthoDB" id="8477685at2"/>
<keyword evidence="2" id="KW-0812">Transmembrane</keyword>
<accession>A0A318T323</accession>
<dbReference type="EMBL" id="QJTF01000005">
    <property type="protein sequence ID" value="PYE89016.1"/>
    <property type="molecule type" value="Genomic_DNA"/>
</dbReference>
<dbReference type="NCBIfam" id="TIGR02302">
    <property type="entry name" value="aProt_lowcomp"/>
    <property type="match status" value="1"/>
</dbReference>
<proteinExistence type="predicted"/>
<feature type="region of interest" description="Disordered" evidence="1">
    <location>
        <begin position="746"/>
        <end position="789"/>
    </location>
</feature>
<keyword evidence="4" id="KW-1185">Reference proteome</keyword>
<dbReference type="Pfam" id="PF13779">
    <property type="entry name" value="DUF4175"/>
    <property type="match status" value="1"/>
</dbReference>
<protein>
    <submittedName>
        <fullName evidence="3">Uncharacterized protein (TIGR02302 family)</fullName>
    </submittedName>
</protein>
<reference evidence="3 4" key="1">
    <citation type="submission" date="2018-06" db="EMBL/GenBank/DDBJ databases">
        <title>Genomic Encyclopedia of Type Strains, Phase III (KMG-III): the genomes of soil and plant-associated and newly described type strains.</title>
        <authorList>
            <person name="Whitman W."/>
        </authorList>
    </citation>
    <scope>NUCLEOTIDE SEQUENCE [LARGE SCALE GENOMIC DNA]</scope>
    <source>
        <strain evidence="3 4">ORS 1419</strain>
    </source>
</reference>
<dbReference type="InterPro" id="IPR012683">
    <property type="entry name" value="CHP02302_TM"/>
</dbReference>
<keyword evidence="2" id="KW-0472">Membrane</keyword>
<dbReference type="Proteomes" id="UP000247454">
    <property type="component" value="Unassembled WGS sequence"/>
</dbReference>
<organism evidence="3 4">
    <name type="scientific">Phyllobacterium leguminum</name>
    <dbReference type="NCBI Taxonomy" id="314237"/>
    <lineage>
        <taxon>Bacteria</taxon>
        <taxon>Pseudomonadati</taxon>
        <taxon>Pseudomonadota</taxon>
        <taxon>Alphaproteobacteria</taxon>
        <taxon>Hyphomicrobiales</taxon>
        <taxon>Phyllobacteriaceae</taxon>
        <taxon>Phyllobacterium</taxon>
    </lineage>
</organism>
<keyword evidence="2" id="KW-1133">Transmembrane helix</keyword>
<feature type="transmembrane region" description="Helical" evidence="2">
    <location>
        <begin position="63"/>
        <end position="83"/>
    </location>
</feature>
<evidence type="ECO:0000313" key="3">
    <source>
        <dbReference type="EMBL" id="PYE89016.1"/>
    </source>
</evidence>
<feature type="transmembrane region" description="Helical" evidence="2">
    <location>
        <begin position="35"/>
        <end position="57"/>
    </location>
</feature>
<name>A0A318T323_9HYPH</name>
<gene>
    <name evidence="3" type="ORF">C7477_105117</name>
</gene>
<comment type="caution">
    <text evidence="3">The sequence shown here is derived from an EMBL/GenBank/DDBJ whole genome shotgun (WGS) entry which is preliminary data.</text>
</comment>
<feature type="region of interest" description="Disordered" evidence="1">
    <location>
        <begin position="641"/>
        <end position="661"/>
    </location>
</feature>
<dbReference type="RefSeq" id="WP_110750059.1">
    <property type="nucleotide sequence ID" value="NZ_QJTF01000005.1"/>
</dbReference>
<sequence>MADRPDDSPGMEMTTTVKLAAARRAAFLSMSFERLWPLVLPLLALVALFIAIAWFGLFQRMPGWLHIAALGVFGIAGIAALYLPTRLRLPAQAEVDRRLEAANLLTHGPISLQTDAIAAGDHDPFTSALWDEHRRRMAEKLQNLQSGMPRPHIPERDPLALRAAVALFFVTAFAYASGPEGGSLSDAFRIRLGAGGPAPRVDAWVTPPRYTGRAPVFLTAQENSGEASFTVPQGSVLAARVIGGTGREQLTETRADGTELEIPATEGGNPTTENARNFQFPLKQATEVSLSGGDAKWSFTIIPDKPPMIRFIKEPGRALNGTLELAYSIDDDHGATKGHAEIIEAERPATNARPLFHAPEVPLVLPRRGTKDATASQDITEHPWAGSQVRLTLVAQDDAGQEGRSETKTFTLPERPFANPLARAVVEQRRMLALDANSQDQVLDMLSAITLRPEDTIRNATHYLVLRSVQSRLKLARNDDQLRDVAAYMWQVALGIEDGQLSDAEKRLRQAQEALKQAIQNGASPEEIEKLMAELRQAMQQFLKEYAKRQQQSPYAAPMDPNARVLTQKDLDRMMEQIENLAKQGSRDSAEQLLSQLENMMNNLQMGQSQQGRQGQQGQDPMRQQMNKLSDIMRRQQETMNETSRLNREMQEQEGSEVPDAGKSQELAEAMRKLQQGQGQLQSELNEMMNGLKGMGLEPGKEMGEAGQSMGRAGEALGRAEGGEATDQQSNALDALRRGAREMMKQMQEAMGQGGSGGRPGQQSPGGRDPLGRSIGQDDSVKIPNGTDIQRARQILEEIRRRLGNSLSPQLEKEYLERLLKFD</sequence>
<evidence type="ECO:0000256" key="2">
    <source>
        <dbReference type="SAM" id="Phobius"/>
    </source>
</evidence>
<evidence type="ECO:0000256" key="1">
    <source>
        <dbReference type="SAM" id="MobiDB-lite"/>
    </source>
</evidence>
<dbReference type="AlphaFoldDB" id="A0A318T323"/>